<evidence type="ECO:0000313" key="2">
    <source>
        <dbReference type="Proteomes" id="UP000799754"/>
    </source>
</evidence>
<accession>A0ACB6S2A1</accession>
<organism evidence="1 2">
    <name type="scientific">Macroventuria anomochaeta</name>
    <dbReference type="NCBI Taxonomy" id="301207"/>
    <lineage>
        <taxon>Eukaryota</taxon>
        <taxon>Fungi</taxon>
        <taxon>Dikarya</taxon>
        <taxon>Ascomycota</taxon>
        <taxon>Pezizomycotina</taxon>
        <taxon>Dothideomycetes</taxon>
        <taxon>Pleosporomycetidae</taxon>
        <taxon>Pleosporales</taxon>
        <taxon>Pleosporineae</taxon>
        <taxon>Didymellaceae</taxon>
        <taxon>Macroventuria</taxon>
    </lineage>
</organism>
<sequence length="121" mass="14290">MFWQGPYEETPPWKNWPGAHLPKRAHPPGTTYSQRGVPQYPLGTTCKDLGERDPYFPLDWRLLLLTLVTFLLYIVWPLYVLRHLMRKKSIYGDQEIYEANHDKFKYGEKPAQHDGKESAEE</sequence>
<comment type="caution">
    <text evidence="1">The sequence shown here is derived from an EMBL/GenBank/DDBJ whole genome shotgun (WGS) entry which is preliminary data.</text>
</comment>
<reference evidence="1" key="1">
    <citation type="journal article" date="2020" name="Stud. Mycol.">
        <title>101 Dothideomycetes genomes: a test case for predicting lifestyles and emergence of pathogens.</title>
        <authorList>
            <person name="Haridas S."/>
            <person name="Albert R."/>
            <person name="Binder M."/>
            <person name="Bloem J."/>
            <person name="Labutti K."/>
            <person name="Salamov A."/>
            <person name="Andreopoulos B."/>
            <person name="Baker S."/>
            <person name="Barry K."/>
            <person name="Bills G."/>
            <person name="Bluhm B."/>
            <person name="Cannon C."/>
            <person name="Castanera R."/>
            <person name="Culley D."/>
            <person name="Daum C."/>
            <person name="Ezra D."/>
            <person name="Gonzalez J."/>
            <person name="Henrissat B."/>
            <person name="Kuo A."/>
            <person name="Liang C."/>
            <person name="Lipzen A."/>
            <person name="Lutzoni F."/>
            <person name="Magnuson J."/>
            <person name="Mondo S."/>
            <person name="Nolan M."/>
            <person name="Ohm R."/>
            <person name="Pangilinan J."/>
            <person name="Park H.-J."/>
            <person name="Ramirez L."/>
            <person name="Alfaro M."/>
            <person name="Sun H."/>
            <person name="Tritt A."/>
            <person name="Yoshinaga Y."/>
            <person name="Zwiers L.-H."/>
            <person name="Turgeon B."/>
            <person name="Goodwin S."/>
            <person name="Spatafora J."/>
            <person name="Crous P."/>
            <person name="Grigoriev I."/>
        </authorList>
    </citation>
    <scope>NUCLEOTIDE SEQUENCE</scope>
    <source>
        <strain evidence="1">CBS 525.71</strain>
    </source>
</reference>
<name>A0ACB6S2A1_9PLEO</name>
<protein>
    <submittedName>
        <fullName evidence="1">Uncharacterized protein</fullName>
    </submittedName>
</protein>
<evidence type="ECO:0000313" key="1">
    <source>
        <dbReference type="EMBL" id="KAF2627509.1"/>
    </source>
</evidence>
<gene>
    <name evidence="1" type="ORF">BU25DRAFT_458411</name>
</gene>
<dbReference type="Proteomes" id="UP000799754">
    <property type="component" value="Unassembled WGS sequence"/>
</dbReference>
<proteinExistence type="predicted"/>
<keyword evidence="2" id="KW-1185">Reference proteome</keyword>
<dbReference type="EMBL" id="MU006716">
    <property type="protein sequence ID" value="KAF2627509.1"/>
    <property type="molecule type" value="Genomic_DNA"/>
</dbReference>